<evidence type="ECO:0000259" key="5">
    <source>
        <dbReference type="Pfam" id="PF13178"/>
    </source>
</evidence>
<feature type="compositionally biased region" description="Basic and acidic residues" evidence="4">
    <location>
        <begin position="15"/>
        <end position="28"/>
    </location>
</feature>
<feature type="compositionally biased region" description="Basic and acidic residues" evidence="4">
    <location>
        <begin position="338"/>
        <end position="347"/>
    </location>
</feature>
<dbReference type="EMBL" id="SWLB01000171">
    <property type="protein sequence ID" value="KAF3320053.1"/>
    <property type="molecule type" value="Genomic_DNA"/>
</dbReference>
<dbReference type="SMART" id="SM00015">
    <property type="entry name" value="IQ"/>
    <property type="match status" value="2"/>
</dbReference>
<reference evidence="6" key="1">
    <citation type="submission" date="2020-01" db="EMBL/GenBank/DDBJ databases">
        <title>Genome sequence of Kobresia littledalei, the first chromosome-level genome in the family Cyperaceae.</title>
        <authorList>
            <person name="Qu G."/>
        </authorList>
    </citation>
    <scope>NUCLEOTIDE SEQUENCE</scope>
    <source>
        <strain evidence="6">C.B.Clarke</strain>
        <tissue evidence="6">Leaf</tissue>
    </source>
</reference>
<feature type="region of interest" description="Disordered" evidence="4">
    <location>
        <begin position="240"/>
        <end position="260"/>
    </location>
</feature>
<comment type="subunit">
    <text evidence="3">Binds to multiple calmodulin (CaM) in the presence of Ca(2+) and CaM-like proteins.</text>
</comment>
<dbReference type="InterPro" id="IPR000048">
    <property type="entry name" value="IQ_motif_EF-hand-BS"/>
</dbReference>
<evidence type="ECO:0000256" key="4">
    <source>
        <dbReference type="SAM" id="MobiDB-lite"/>
    </source>
</evidence>
<comment type="similarity">
    <text evidence="2">Belongs to the IQD family.</text>
</comment>
<evidence type="ECO:0000256" key="2">
    <source>
        <dbReference type="ARBA" id="ARBA00024341"/>
    </source>
</evidence>
<dbReference type="AlphaFoldDB" id="A0A833VDQ5"/>
<keyword evidence="7" id="KW-1185">Reference proteome</keyword>
<dbReference type="GO" id="GO:0005516">
    <property type="term" value="F:calmodulin binding"/>
    <property type="evidence" value="ECO:0007669"/>
    <property type="project" value="UniProtKB-KW"/>
</dbReference>
<feature type="region of interest" description="Disordered" evidence="4">
    <location>
        <begin position="199"/>
        <end position="228"/>
    </location>
</feature>
<dbReference type="PANTHER" id="PTHR32295:SF45">
    <property type="entry name" value="PROTEIN IQ-DOMAIN 19"/>
    <property type="match status" value="1"/>
</dbReference>
<evidence type="ECO:0000256" key="3">
    <source>
        <dbReference type="ARBA" id="ARBA00024378"/>
    </source>
</evidence>
<dbReference type="PANTHER" id="PTHR32295">
    <property type="entry name" value="IQ-DOMAIN 5-RELATED"/>
    <property type="match status" value="1"/>
</dbReference>
<evidence type="ECO:0000313" key="6">
    <source>
        <dbReference type="EMBL" id="KAF3320053.1"/>
    </source>
</evidence>
<dbReference type="PROSITE" id="PS50096">
    <property type="entry name" value="IQ"/>
    <property type="match status" value="2"/>
</dbReference>
<comment type="caution">
    <text evidence="6">The sequence shown here is derived from an EMBL/GenBank/DDBJ whole genome shotgun (WGS) entry which is preliminary data.</text>
</comment>
<dbReference type="InterPro" id="IPR025064">
    <property type="entry name" value="DUF4005"/>
</dbReference>
<evidence type="ECO:0000256" key="1">
    <source>
        <dbReference type="ARBA" id="ARBA00022860"/>
    </source>
</evidence>
<feature type="compositionally biased region" description="Polar residues" evidence="4">
    <location>
        <begin position="244"/>
        <end position="258"/>
    </location>
</feature>
<dbReference type="Pfam" id="PF13178">
    <property type="entry name" value="DUF4005"/>
    <property type="match status" value="1"/>
</dbReference>
<organism evidence="6 7">
    <name type="scientific">Carex littledalei</name>
    <dbReference type="NCBI Taxonomy" id="544730"/>
    <lineage>
        <taxon>Eukaryota</taxon>
        <taxon>Viridiplantae</taxon>
        <taxon>Streptophyta</taxon>
        <taxon>Embryophyta</taxon>
        <taxon>Tracheophyta</taxon>
        <taxon>Spermatophyta</taxon>
        <taxon>Magnoliopsida</taxon>
        <taxon>Liliopsida</taxon>
        <taxon>Poales</taxon>
        <taxon>Cyperaceae</taxon>
        <taxon>Cyperoideae</taxon>
        <taxon>Cariceae</taxon>
        <taxon>Carex</taxon>
        <taxon>Carex subgen. Euthyceras</taxon>
    </lineage>
</organism>
<gene>
    <name evidence="6" type="ORF">FCM35_KLT22349</name>
</gene>
<feature type="compositionally biased region" description="Polar residues" evidence="4">
    <location>
        <begin position="201"/>
        <end position="210"/>
    </location>
</feature>
<proteinExistence type="inferred from homology"/>
<protein>
    <submittedName>
        <fullName evidence="6">Protein IQ-DOMAIN 14</fullName>
    </submittedName>
</protein>
<dbReference type="Pfam" id="PF00612">
    <property type="entry name" value="IQ"/>
    <property type="match status" value="2"/>
</dbReference>
<dbReference type="Proteomes" id="UP000623129">
    <property type="component" value="Unassembled WGS sequence"/>
</dbReference>
<sequence length="420" mass="46567">MGKASKWLRNFFLSSKKEEKNEEKKDKLQPLPEIKLTQNTPSKEKKRWSFRRSTGTTTQGGTKQLHSPDSSVCSGSVGLAEAEMDQNRHAIAVAVATAAAADAAVAAAQAAAAVICFTSGRGSQRTASFIEDLAATKIQSVFRGYLARKALCALKGLVKLQALVRGHLVRKQATATLRCMQALVTAQARARIQRMRMVDEAQTQSYQHPAQSRRSSPQHPRHRRSYEMDRAEEEKIVEMDMAETRSQTQSRKSYSVSNHSEKIEASRYSSYYGAMSPAPSALTEMSPRAYSGHFEEFSFTTALSSPQSNFDYSYNFPSYMANTESSRAKVRSQSAPRQRTDILERQSSRRRPSIEGRNIPRGVKMQRSSSSAGMAVNGYQFPWSVKLDKSSASLKDSECGSTSSILTNSNYCRSLVGFEV</sequence>
<accession>A0A833VDQ5</accession>
<dbReference type="CDD" id="cd23767">
    <property type="entry name" value="IQCD"/>
    <property type="match status" value="1"/>
</dbReference>
<name>A0A833VDQ5_9POAL</name>
<evidence type="ECO:0000313" key="7">
    <source>
        <dbReference type="Proteomes" id="UP000623129"/>
    </source>
</evidence>
<keyword evidence="1" id="KW-0112">Calmodulin-binding</keyword>
<dbReference type="OrthoDB" id="685302at2759"/>
<dbReference type="Gene3D" id="1.20.5.190">
    <property type="match status" value="1"/>
</dbReference>
<feature type="compositionally biased region" description="Polar residues" evidence="4">
    <location>
        <begin position="325"/>
        <end position="337"/>
    </location>
</feature>
<feature type="region of interest" description="Disordered" evidence="4">
    <location>
        <begin position="1"/>
        <end position="70"/>
    </location>
</feature>
<feature type="region of interest" description="Disordered" evidence="4">
    <location>
        <begin position="325"/>
        <end position="371"/>
    </location>
</feature>
<feature type="domain" description="DUF4005" evidence="5">
    <location>
        <begin position="304"/>
        <end position="357"/>
    </location>
</feature>